<dbReference type="Gene3D" id="2.40.70.10">
    <property type="entry name" value="Acid Proteases"/>
    <property type="match status" value="2"/>
</dbReference>
<feature type="domain" description="Peptidase A1" evidence="3">
    <location>
        <begin position="52"/>
        <end position="398"/>
    </location>
</feature>
<dbReference type="PANTHER" id="PTHR47965">
    <property type="entry name" value="ASPARTYL PROTEASE-RELATED"/>
    <property type="match status" value="1"/>
</dbReference>
<organism evidence="4">
    <name type="scientific">Brassica oleracea</name>
    <name type="common">Wild cabbage</name>
    <dbReference type="NCBI Taxonomy" id="3712"/>
    <lineage>
        <taxon>Eukaryota</taxon>
        <taxon>Viridiplantae</taxon>
        <taxon>Streptophyta</taxon>
        <taxon>Embryophyta</taxon>
        <taxon>Tracheophyta</taxon>
        <taxon>Spermatophyta</taxon>
        <taxon>Magnoliopsida</taxon>
        <taxon>eudicotyledons</taxon>
        <taxon>Gunneridae</taxon>
        <taxon>Pentapetalae</taxon>
        <taxon>rosids</taxon>
        <taxon>malvids</taxon>
        <taxon>Brassicales</taxon>
        <taxon>Brassicaceae</taxon>
        <taxon>Brassiceae</taxon>
        <taxon>Brassica</taxon>
    </lineage>
</organism>
<dbReference type="AlphaFoldDB" id="A0A3P6F5L0"/>
<dbReference type="InterPro" id="IPR032861">
    <property type="entry name" value="TAXi_N"/>
</dbReference>
<comment type="similarity">
    <text evidence="1">Belongs to the peptidase A1 family.</text>
</comment>
<evidence type="ECO:0000259" key="3">
    <source>
        <dbReference type="PROSITE" id="PS51767"/>
    </source>
</evidence>
<evidence type="ECO:0000256" key="1">
    <source>
        <dbReference type="ARBA" id="ARBA00007447"/>
    </source>
</evidence>
<sequence length="411" mass="44854">MARLFIFLNILFVLIANTTSLTEHNPKPNARLKKKPHTFIIPILKDTKSSLYYTNMTVGHPPLTVNLLGYNSTTYVPILCGSRGCPQPKDECFTTTCYGPFGPACRNDSCITADIKSYLADTSQLNDLLKDDVMLGYTSPSAYVAPKLAVKARIVCITYFDGVIELPYGANGILGLANSSTSFVNGLVSSYKIPFKVALCLPSKSGNDYNYSGNAYIGGGPYLLPPNRKDVTGLLVSTPLKREHERITIYTIDVKSIEVNGKKVASNSNKGPWGPALVGKSIPYTRLYTSIYKAIVKAFSAKAKKRNAVAPFTNCFSYKSFGGKTLLGKKIPVISLVLGGGAKWDIYGPNSLVRVNKNVVCLAIEEGYNEVNPIEIGGYQMEDNLVEFDLETSKFSVTSSLLRHNTSCSPR</sequence>
<reference evidence="4" key="1">
    <citation type="submission" date="2018-11" db="EMBL/GenBank/DDBJ databases">
        <authorList>
            <consortium name="Genoscope - CEA"/>
            <person name="William W."/>
        </authorList>
    </citation>
    <scope>NUCLEOTIDE SEQUENCE</scope>
</reference>
<protein>
    <recommendedName>
        <fullName evidence="3">Peptidase A1 domain-containing protein</fullName>
    </recommendedName>
</protein>
<dbReference type="PROSITE" id="PS51767">
    <property type="entry name" value="PEPTIDASE_A1"/>
    <property type="match status" value="1"/>
</dbReference>
<dbReference type="Pfam" id="PF14541">
    <property type="entry name" value="TAXi_C"/>
    <property type="match status" value="1"/>
</dbReference>
<dbReference type="PANTHER" id="PTHR47965:SF103">
    <property type="entry name" value="EUKARYOTIC ASPARTYL PROTEASE FAMILY PROTEIN"/>
    <property type="match status" value="1"/>
</dbReference>
<proteinExistence type="inferred from homology"/>
<accession>A0A3P6F5L0</accession>
<evidence type="ECO:0000313" key="4">
    <source>
        <dbReference type="EMBL" id="VDD52983.1"/>
    </source>
</evidence>
<name>A0A3P6F5L0_BRAOL</name>
<dbReference type="GO" id="GO:0006508">
    <property type="term" value="P:proteolysis"/>
    <property type="evidence" value="ECO:0007669"/>
    <property type="project" value="InterPro"/>
</dbReference>
<dbReference type="Pfam" id="PF14543">
    <property type="entry name" value="TAXi_N"/>
    <property type="match status" value="1"/>
</dbReference>
<feature type="chain" id="PRO_5018054889" description="Peptidase A1 domain-containing protein" evidence="2">
    <location>
        <begin position="21"/>
        <end position="411"/>
    </location>
</feature>
<dbReference type="InterPro" id="IPR033121">
    <property type="entry name" value="PEPTIDASE_A1"/>
</dbReference>
<dbReference type="InterPro" id="IPR021109">
    <property type="entry name" value="Peptidase_aspartic_dom_sf"/>
</dbReference>
<dbReference type="InterPro" id="IPR001461">
    <property type="entry name" value="Aspartic_peptidase_A1"/>
</dbReference>
<evidence type="ECO:0000256" key="2">
    <source>
        <dbReference type="SAM" id="SignalP"/>
    </source>
</evidence>
<feature type="signal peptide" evidence="2">
    <location>
        <begin position="1"/>
        <end position="20"/>
    </location>
</feature>
<dbReference type="SUPFAM" id="SSF50630">
    <property type="entry name" value="Acid proteases"/>
    <property type="match status" value="1"/>
</dbReference>
<gene>
    <name evidence="4" type="ORF">BOLC1T05372H</name>
</gene>
<keyword evidence="2" id="KW-0732">Signal</keyword>
<dbReference type="GO" id="GO:0004190">
    <property type="term" value="F:aspartic-type endopeptidase activity"/>
    <property type="evidence" value="ECO:0007669"/>
    <property type="project" value="InterPro"/>
</dbReference>
<dbReference type="EMBL" id="LR031878">
    <property type="protein sequence ID" value="VDD52983.1"/>
    <property type="molecule type" value="Genomic_DNA"/>
</dbReference>
<dbReference type="InterPro" id="IPR032799">
    <property type="entry name" value="TAXi_C"/>
</dbReference>